<dbReference type="Proteomes" id="UP001152888">
    <property type="component" value="Unassembled WGS sequence"/>
</dbReference>
<dbReference type="AlphaFoldDB" id="A0A9P0MN27"/>
<accession>A0A9P0MN27</accession>
<name>A0A9P0MN27_ACAOB</name>
<sequence>MNLRLQQEISPSPTLLGSSSLHAMEKDHLPTQPICHKEENDKQKNKDDLVQSSIQTHIDIFERELGINEQAKKQLDEPASNS</sequence>
<organism evidence="2 3">
    <name type="scientific">Acanthoscelides obtectus</name>
    <name type="common">Bean weevil</name>
    <name type="synonym">Bruchus obtectus</name>
    <dbReference type="NCBI Taxonomy" id="200917"/>
    <lineage>
        <taxon>Eukaryota</taxon>
        <taxon>Metazoa</taxon>
        <taxon>Ecdysozoa</taxon>
        <taxon>Arthropoda</taxon>
        <taxon>Hexapoda</taxon>
        <taxon>Insecta</taxon>
        <taxon>Pterygota</taxon>
        <taxon>Neoptera</taxon>
        <taxon>Endopterygota</taxon>
        <taxon>Coleoptera</taxon>
        <taxon>Polyphaga</taxon>
        <taxon>Cucujiformia</taxon>
        <taxon>Chrysomeloidea</taxon>
        <taxon>Chrysomelidae</taxon>
        <taxon>Bruchinae</taxon>
        <taxon>Bruchini</taxon>
        <taxon>Acanthoscelides</taxon>
    </lineage>
</organism>
<proteinExistence type="predicted"/>
<protein>
    <submittedName>
        <fullName evidence="2">Uncharacterized protein</fullName>
    </submittedName>
</protein>
<evidence type="ECO:0000313" key="3">
    <source>
        <dbReference type="Proteomes" id="UP001152888"/>
    </source>
</evidence>
<feature type="region of interest" description="Disordered" evidence="1">
    <location>
        <begin position="1"/>
        <end position="48"/>
    </location>
</feature>
<dbReference type="EMBL" id="CAKOFQ010008712">
    <property type="protein sequence ID" value="CAH2015561.1"/>
    <property type="molecule type" value="Genomic_DNA"/>
</dbReference>
<evidence type="ECO:0000313" key="2">
    <source>
        <dbReference type="EMBL" id="CAH2015561.1"/>
    </source>
</evidence>
<comment type="caution">
    <text evidence="2">The sequence shown here is derived from an EMBL/GenBank/DDBJ whole genome shotgun (WGS) entry which is preliminary data.</text>
</comment>
<feature type="compositionally biased region" description="Low complexity" evidence="1">
    <location>
        <begin position="10"/>
        <end position="21"/>
    </location>
</feature>
<feature type="compositionally biased region" description="Basic and acidic residues" evidence="1">
    <location>
        <begin position="23"/>
        <end position="48"/>
    </location>
</feature>
<gene>
    <name evidence="2" type="ORF">ACAOBT_LOCUS34823</name>
</gene>
<keyword evidence="3" id="KW-1185">Reference proteome</keyword>
<evidence type="ECO:0000256" key="1">
    <source>
        <dbReference type="SAM" id="MobiDB-lite"/>
    </source>
</evidence>
<reference evidence="2" key="1">
    <citation type="submission" date="2022-03" db="EMBL/GenBank/DDBJ databases">
        <authorList>
            <person name="Sayadi A."/>
        </authorList>
    </citation>
    <scope>NUCLEOTIDE SEQUENCE</scope>
</reference>